<evidence type="ECO:0000256" key="4">
    <source>
        <dbReference type="ARBA" id="ARBA00022723"/>
    </source>
</evidence>
<evidence type="ECO:0000256" key="11">
    <source>
        <dbReference type="SAM" id="SignalP"/>
    </source>
</evidence>
<keyword evidence="7" id="KW-0503">Monooxygenase</keyword>
<evidence type="ECO:0000256" key="6">
    <source>
        <dbReference type="ARBA" id="ARBA00023008"/>
    </source>
</evidence>
<dbReference type="AlphaFoldDB" id="A0A2V1EB40"/>
<dbReference type="Pfam" id="PF18132">
    <property type="entry name" value="Tyrosinase_C"/>
    <property type="match status" value="1"/>
</dbReference>
<dbReference type="OrthoDB" id="6132182at2759"/>
<feature type="signal peptide" evidence="11">
    <location>
        <begin position="1"/>
        <end position="23"/>
    </location>
</feature>
<dbReference type="PRINTS" id="PR00092">
    <property type="entry name" value="TYROSINASE"/>
</dbReference>
<dbReference type="EMBL" id="KZ805306">
    <property type="protein sequence ID" value="PVI06884.1"/>
    <property type="molecule type" value="Genomic_DNA"/>
</dbReference>
<dbReference type="PROSITE" id="PS00498">
    <property type="entry name" value="TYROSINASE_2"/>
    <property type="match status" value="1"/>
</dbReference>
<comment type="catalytic activity">
    <reaction evidence="9">
        <text>2 L-dopa + O2 = 2 L-dopaquinone + 2 H2O</text>
        <dbReference type="Rhea" id="RHEA:34287"/>
        <dbReference type="ChEBI" id="CHEBI:15377"/>
        <dbReference type="ChEBI" id="CHEBI:15379"/>
        <dbReference type="ChEBI" id="CHEBI:57504"/>
        <dbReference type="ChEBI" id="CHEBI:57924"/>
        <dbReference type="EC" id="1.14.18.1"/>
    </reaction>
</comment>
<accession>A0A2V1EB40</accession>
<keyword evidence="4" id="KW-0479">Metal-binding</keyword>
<evidence type="ECO:0000313" key="14">
    <source>
        <dbReference type="Proteomes" id="UP000244855"/>
    </source>
</evidence>
<keyword evidence="8" id="KW-0470">Melanin biosynthesis</keyword>
<comment type="similarity">
    <text evidence="2">Belongs to the tyrosinase family.</text>
</comment>
<dbReference type="GO" id="GO:0004503">
    <property type="term" value="F:tyrosinase activity"/>
    <property type="evidence" value="ECO:0007669"/>
    <property type="project" value="UniProtKB-EC"/>
</dbReference>
<keyword evidence="11" id="KW-0732">Signal</keyword>
<evidence type="ECO:0000256" key="10">
    <source>
        <dbReference type="ARBA" id="ARBA00048881"/>
    </source>
</evidence>
<reference evidence="13 14" key="1">
    <citation type="journal article" date="2018" name="Sci. Rep.">
        <title>Comparative genomics provides insights into the lifestyle and reveals functional heterogeneity of dark septate endophytic fungi.</title>
        <authorList>
            <person name="Knapp D.G."/>
            <person name="Nemeth J.B."/>
            <person name="Barry K."/>
            <person name="Hainaut M."/>
            <person name="Henrissat B."/>
            <person name="Johnson J."/>
            <person name="Kuo A."/>
            <person name="Lim J.H.P."/>
            <person name="Lipzen A."/>
            <person name="Nolan M."/>
            <person name="Ohm R.A."/>
            <person name="Tamas L."/>
            <person name="Grigoriev I.V."/>
            <person name="Spatafora J.W."/>
            <person name="Nagy L.G."/>
            <person name="Kovacs G.M."/>
        </authorList>
    </citation>
    <scope>NUCLEOTIDE SEQUENCE [LARGE SCALE GENOMIC DNA]</scope>
    <source>
        <strain evidence="13 14">DSE2036</strain>
    </source>
</reference>
<dbReference type="PANTHER" id="PTHR11474">
    <property type="entry name" value="TYROSINASE FAMILY MEMBER"/>
    <property type="match status" value="1"/>
</dbReference>
<evidence type="ECO:0000313" key="13">
    <source>
        <dbReference type="EMBL" id="PVI06884.1"/>
    </source>
</evidence>
<dbReference type="GO" id="GO:0046872">
    <property type="term" value="F:metal ion binding"/>
    <property type="evidence" value="ECO:0007669"/>
    <property type="project" value="UniProtKB-KW"/>
</dbReference>
<dbReference type="InterPro" id="IPR050316">
    <property type="entry name" value="Tyrosinase/Hemocyanin"/>
</dbReference>
<evidence type="ECO:0000256" key="1">
    <source>
        <dbReference type="ARBA" id="ARBA00001973"/>
    </source>
</evidence>
<evidence type="ECO:0000256" key="2">
    <source>
        <dbReference type="ARBA" id="ARBA00009928"/>
    </source>
</evidence>
<comment type="cofactor">
    <cofactor evidence="1">
        <name>Cu(2+)</name>
        <dbReference type="ChEBI" id="CHEBI:29036"/>
    </cofactor>
</comment>
<keyword evidence="14" id="KW-1185">Reference proteome</keyword>
<dbReference type="InterPro" id="IPR008922">
    <property type="entry name" value="Di-copper_centre_dom_sf"/>
</dbReference>
<feature type="domain" description="Tyrosinase copper-binding" evidence="12">
    <location>
        <begin position="333"/>
        <end position="344"/>
    </location>
</feature>
<dbReference type="PANTHER" id="PTHR11474:SF76">
    <property type="entry name" value="SHKT DOMAIN-CONTAINING PROTEIN"/>
    <property type="match status" value="1"/>
</dbReference>
<keyword evidence="5" id="KW-0560">Oxidoreductase</keyword>
<organism evidence="13 14">
    <name type="scientific">Periconia macrospinosa</name>
    <dbReference type="NCBI Taxonomy" id="97972"/>
    <lineage>
        <taxon>Eukaryota</taxon>
        <taxon>Fungi</taxon>
        <taxon>Dikarya</taxon>
        <taxon>Ascomycota</taxon>
        <taxon>Pezizomycotina</taxon>
        <taxon>Dothideomycetes</taxon>
        <taxon>Pleosporomycetidae</taxon>
        <taxon>Pleosporales</taxon>
        <taxon>Massarineae</taxon>
        <taxon>Periconiaceae</taxon>
        <taxon>Periconia</taxon>
    </lineage>
</organism>
<evidence type="ECO:0000256" key="8">
    <source>
        <dbReference type="ARBA" id="ARBA00023101"/>
    </source>
</evidence>
<proteinExistence type="inferred from homology"/>
<dbReference type="Proteomes" id="UP000244855">
    <property type="component" value="Unassembled WGS sequence"/>
</dbReference>
<dbReference type="GO" id="GO:0042438">
    <property type="term" value="P:melanin biosynthetic process"/>
    <property type="evidence" value="ECO:0007669"/>
    <property type="project" value="UniProtKB-KW"/>
</dbReference>
<keyword evidence="6" id="KW-0186">Copper</keyword>
<dbReference type="InterPro" id="IPR002227">
    <property type="entry name" value="Tyrosinase_Cu-bd"/>
</dbReference>
<dbReference type="Gene3D" id="1.10.1280.10">
    <property type="entry name" value="Di-copper center containing domain from catechol oxidase"/>
    <property type="match status" value="1"/>
</dbReference>
<gene>
    <name evidence="13" type="ORF">DM02DRAFT_723851</name>
</gene>
<evidence type="ECO:0000256" key="9">
    <source>
        <dbReference type="ARBA" id="ARBA00048233"/>
    </source>
</evidence>
<dbReference type="EC" id="1.14.18.1" evidence="3"/>
<dbReference type="STRING" id="97972.A0A2V1EB40"/>
<comment type="catalytic activity">
    <reaction evidence="10">
        <text>L-tyrosine + O2 = L-dopaquinone + H2O</text>
        <dbReference type="Rhea" id="RHEA:18117"/>
        <dbReference type="ChEBI" id="CHEBI:15377"/>
        <dbReference type="ChEBI" id="CHEBI:15379"/>
        <dbReference type="ChEBI" id="CHEBI:57924"/>
        <dbReference type="ChEBI" id="CHEBI:58315"/>
        <dbReference type="EC" id="1.14.18.1"/>
    </reaction>
</comment>
<dbReference type="InterPro" id="IPR041640">
    <property type="entry name" value="Tyrosinase_C"/>
</dbReference>
<protein>
    <recommendedName>
        <fullName evidence="3">tyrosinase</fullName>
        <ecNumber evidence="3">1.14.18.1</ecNumber>
    </recommendedName>
</protein>
<evidence type="ECO:0000259" key="12">
    <source>
        <dbReference type="PROSITE" id="PS00498"/>
    </source>
</evidence>
<feature type="chain" id="PRO_5015924865" description="tyrosinase" evidence="11">
    <location>
        <begin position="24"/>
        <end position="581"/>
    </location>
</feature>
<evidence type="ECO:0000256" key="3">
    <source>
        <dbReference type="ARBA" id="ARBA00011906"/>
    </source>
</evidence>
<evidence type="ECO:0000256" key="7">
    <source>
        <dbReference type="ARBA" id="ARBA00023033"/>
    </source>
</evidence>
<sequence>MVVLPSIAVVTAISTTLLSLASASPVGPEKSIKARQNSYYVLQPVTDGGVQPRMDIRELERNPAYKEVWTLFLLAVERLKAVDQQNKTSFYQVAGIHGRPVVSWDGLPPWTTSTDAQMGYCPHGGQLFAMWHRPYLMLYEKLLHDQALAIVNEIKDATVKAKWRTAASKLRLPYWDWALKAPAGEHLMPTSIADETIPITFPNGTTKSISNPLFKYTFHPLIPSDFALPGEELYYPYDKWKSTLRNPTQPDNDVNAVSNKTEMHLWFDESRDSLARGVYRVMSQWQGWGNFSTAAYTDPRSQTQIGDIESKHGPGHTLFANGHMSPSQYTAFDPVFWLHHANVDRYIAIWQAVYPTTWMTRDVQYNQVTFSFDASLPSDGNTPLTPFHSDNKGGFWTSNTVRDTTKLGYTYPELVGNPSNDTIKSRITANWGNTPAAPWRLARRDEDGKRTTTEYIAVVSLVPGFIVEVGIGKTETTRAGAFSTKFSQIKSAMTGLIELTPVLDGKAKSGSLVKTDEASVIEYLKSEFSYVIKNERGQEVKPAEVPDLVITVISQVLTVPESDTEFPQIVSGKEHPEITGL</sequence>
<dbReference type="Pfam" id="PF00264">
    <property type="entry name" value="Tyrosinase"/>
    <property type="match status" value="1"/>
</dbReference>
<name>A0A2V1EB40_9PLEO</name>
<dbReference type="SUPFAM" id="SSF48056">
    <property type="entry name" value="Di-copper centre-containing domain"/>
    <property type="match status" value="1"/>
</dbReference>
<evidence type="ECO:0000256" key="5">
    <source>
        <dbReference type="ARBA" id="ARBA00023002"/>
    </source>
</evidence>